<reference evidence="3" key="1">
    <citation type="submission" date="2023-03" db="EMBL/GenBank/DDBJ databases">
        <title>Mating type loci evolution in Malassezia.</title>
        <authorList>
            <person name="Coelho M.A."/>
        </authorList>
    </citation>
    <scope>NUCLEOTIDE SEQUENCE</scope>
    <source>
        <strain evidence="3">CBS 14135</strain>
    </source>
</reference>
<feature type="compositionally biased region" description="Polar residues" evidence="1">
    <location>
        <begin position="415"/>
        <end position="424"/>
    </location>
</feature>
<dbReference type="PANTHER" id="PTHR22834:SF20">
    <property type="entry name" value="SH3 DOMAIN-CONTAINING PROTEIN"/>
    <property type="match status" value="1"/>
</dbReference>
<dbReference type="Pfam" id="PF00621">
    <property type="entry name" value="RhoGEF"/>
    <property type="match status" value="1"/>
</dbReference>
<dbReference type="GO" id="GO:0031991">
    <property type="term" value="P:regulation of actomyosin contractile ring contraction"/>
    <property type="evidence" value="ECO:0007669"/>
    <property type="project" value="TreeGrafter"/>
</dbReference>
<feature type="region of interest" description="Disordered" evidence="1">
    <location>
        <begin position="476"/>
        <end position="573"/>
    </location>
</feature>
<feature type="region of interest" description="Disordered" evidence="1">
    <location>
        <begin position="267"/>
        <end position="429"/>
    </location>
</feature>
<gene>
    <name evidence="3" type="ORF">MBRA1_002527</name>
</gene>
<sequence>MPAHAYASGGPGAYVPDTAEHEWEAPRSFFPRSLRRVASGDVALLAAHSADAPMPPARAYSPLDVRGTPSGGASPAEERPQSRTATRILRISRSFSRLGERKSSAGSSSAHQTPALAGHTPRSTTPTLAAPNSTVRMRSDSNPSVYASTRWRTRTALLAARDSPDVAGTHTDELGNVSPFTQSPVWPETDSWHAARRSATSPAMRAAALADAPGRLPYDAPPSDVPWGDGSHNTSPLLPAASVSSTALSGQAGLGLAIDGMRLAPPETSAWTGVDEETSGHAPVSPRRSRARGLASSLLPAKRRDKPLPPLQGETTPPPPPPLSDETRRSHTNLRRLFRAGAGDDDEPRWPMGFRRRRSDLRLGSGGEAPRTSPGLPRTASPPPPRVPPPAVSLSTSSSSSSALLPPESLARTDTPATSQSDAQSDLERKQSVQRYNVLKELAETECTYAADLAVVRELYLARARFYAGIRTPTASMLAPSPHIAPGASPTEGAHATLPRSRSSRSMDSLEVRHLDAALHHPLSPKKRREQARGSAPSVASEHDDEGPSWAHPERTPHSPRPERTRPSSPVRVPPLSVPDILVIFAGLEPCATLADEMSALLSASVHEHDAQAVGYIFLQKMAQIEQVYTLYCGRHEAAMARLSEVTAKSPAAAAFLAECDATSREHSRAWDLPSLLIKPVQRVLKYPLFLRSIVDCTPPTHVAHPVLYEALQQIQHVADRINENKKRIEIVERHGFAPVQPPRPAAFRRPPAALRMGKSSPKLGGQPLTDDEGAYRAWVERLDASERGLLRFAEQCGSWAQCVRTLYATQLRVADEWIAVYRTDVSAGEQSAVDRLLEYRTLVQHTFLDTVCARLDAELRHTVTATTHAVHRLLERPRMVMANRAAKEHEYRKYLADLARRPHTQPGSGARAFLSMHVQLMEELPALIRGIALLLDRCIMFFAEIQTTYYGVVVEELRVFCARHFPSILSPNSATTPTAGTNPLLTPVDPHPEPLLDALTTALVAGNTEAAPRPPAARRPATPPHAERAASTAPPRPAEPPKRPMRSEARTQPAASRTKPPQLAPLEMSPTTSLWAPETPLTPRSMLLAMHDDACVRPAPGTAPAPHARDYIQTTATGNVISRRAAIYGAAHIVLGGKCIVEHRAVIRGDLTRALRGDDAERSGTSMAISMGRYGCDIPRRIGDYVYIGARAVVEASQIGSYVEIGEDCVVGSSCVIRDCAVLLPGAVLAPETVVPSLSIFGGAPAQFVAPLLESFQEDCEDRARGAYGAFLAHLAPRRT</sequence>
<feature type="region of interest" description="Disordered" evidence="1">
    <location>
        <begin position="213"/>
        <end position="238"/>
    </location>
</feature>
<dbReference type="GO" id="GO:0005737">
    <property type="term" value="C:cytoplasm"/>
    <property type="evidence" value="ECO:0007669"/>
    <property type="project" value="TreeGrafter"/>
</dbReference>
<dbReference type="PROSITE" id="PS50010">
    <property type="entry name" value="DH_2"/>
    <property type="match status" value="1"/>
</dbReference>
<protein>
    <recommendedName>
        <fullName evidence="2">DH domain-containing protein</fullName>
    </recommendedName>
</protein>
<feature type="compositionally biased region" description="Basic and acidic residues" evidence="1">
    <location>
        <begin position="552"/>
        <end position="566"/>
    </location>
</feature>
<feature type="compositionally biased region" description="Pro residues" evidence="1">
    <location>
        <begin position="1013"/>
        <end position="1024"/>
    </location>
</feature>
<dbReference type="Pfam" id="PF21711">
    <property type="entry name" value="DCTN5"/>
    <property type="match status" value="1"/>
</dbReference>
<feature type="compositionally biased region" description="Basic and acidic residues" evidence="1">
    <location>
        <begin position="508"/>
        <end position="519"/>
    </location>
</feature>
<dbReference type="SUPFAM" id="SSF51161">
    <property type="entry name" value="Trimeric LpxA-like enzymes"/>
    <property type="match status" value="1"/>
</dbReference>
<dbReference type="CDD" id="cd03359">
    <property type="entry name" value="LbH_Dynactin_5"/>
    <property type="match status" value="1"/>
</dbReference>
<organism evidence="3 4">
    <name type="scientific">Malassezia brasiliensis</name>
    <dbReference type="NCBI Taxonomy" id="1821822"/>
    <lineage>
        <taxon>Eukaryota</taxon>
        <taxon>Fungi</taxon>
        <taxon>Dikarya</taxon>
        <taxon>Basidiomycota</taxon>
        <taxon>Ustilaginomycotina</taxon>
        <taxon>Malasseziomycetes</taxon>
        <taxon>Malasseziales</taxon>
        <taxon>Malasseziaceae</taxon>
        <taxon>Malassezia</taxon>
    </lineage>
</organism>
<dbReference type="InterPro" id="IPR035899">
    <property type="entry name" value="DBL_dom_sf"/>
</dbReference>
<dbReference type="Proteomes" id="UP001216638">
    <property type="component" value="Chromosome 3"/>
</dbReference>
<dbReference type="InterPro" id="IPR047125">
    <property type="entry name" value="DCTN5"/>
</dbReference>
<feature type="region of interest" description="Disordered" evidence="1">
    <location>
        <begin position="1010"/>
        <end position="1080"/>
    </location>
</feature>
<keyword evidence="4" id="KW-1185">Reference proteome</keyword>
<dbReference type="SMART" id="SM00325">
    <property type="entry name" value="RhoGEF"/>
    <property type="match status" value="1"/>
</dbReference>
<name>A0AAF0DUV0_9BASI</name>
<proteinExistence type="predicted"/>
<feature type="domain" description="DH" evidence="2">
    <location>
        <begin position="434"/>
        <end position="725"/>
    </location>
</feature>
<feature type="region of interest" description="Disordered" evidence="1">
    <location>
        <begin position="971"/>
        <end position="994"/>
    </location>
</feature>
<accession>A0AAF0DUV0</accession>
<dbReference type="InterPro" id="IPR027267">
    <property type="entry name" value="AH/BAR_dom_sf"/>
</dbReference>
<dbReference type="InterPro" id="IPR000219">
    <property type="entry name" value="DH_dom"/>
</dbReference>
<evidence type="ECO:0000256" key="1">
    <source>
        <dbReference type="SAM" id="MobiDB-lite"/>
    </source>
</evidence>
<evidence type="ECO:0000259" key="2">
    <source>
        <dbReference type="PROSITE" id="PS50010"/>
    </source>
</evidence>
<dbReference type="SUPFAM" id="SSF48065">
    <property type="entry name" value="DBL homology domain (DH-domain)"/>
    <property type="match status" value="1"/>
</dbReference>
<feature type="compositionally biased region" description="Polar residues" evidence="1">
    <location>
        <begin position="971"/>
        <end position="985"/>
    </location>
</feature>
<feature type="compositionally biased region" description="Basic and acidic residues" evidence="1">
    <location>
        <begin position="1040"/>
        <end position="1050"/>
    </location>
</feature>
<feature type="compositionally biased region" description="Low complexity" evidence="1">
    <location>
        <begin position="392"/>
        <end position="410"/>
    </location>
</feature>
<dbReference type="GO" id="GO:0032955">
    <property type="term" value="P:regulation of division septum assembly"/>
    <property type="evidence" value="ECO:0007669"/>
    <property type="project" value="TreeGrafter"/>
</dbReference>
<dbReference type="EMBL" id="CP119953">
    <property type="protein sequence ID" value="WFC95873.1"/>
    <property type="molecule type" value="Genomic_DNA"/>
</dbReference>
<evidence type="ECO:0000313" key="4">
    <source>
        <dbReference type="Proteomes" id="UP001216638"/>
    </source>
</evidence>
<feature type="region of interest" description="Disordered" evidence="1">
    <location>
        <begin position="167"/>
        <end position="187"/>
    </location>
</feature>
<feature type="compositionally biased region" description="Polar residues" evidence="1">
    <location>
        <begin position="121"/>
        <end position="141"/>
    </location>
</feature>
<dbReference type="PANTHER" id="PTHR22834">
    <property type="entry name" value="NUCLEAR FUSION PROTEIN FUS2"/>
    <property type="match status" value="1"/>
</dbReference>
<evidence type="ECO:0000313" key="3">
    <source>
        <dbReference type="EMBL" id="WFC95873.1"/>
    </source>
</evidence>
<dbReference type="CDD" id="cd00160">
    <property type="entry name" value="RhoGEF"/>
    <property type="match status" value="1"/>
</dbReference>
<dbReference type="Gene3D" id="1.20.900.10">
    <property type="entry name" value="Dbl homology (DH) domain"/>
    <property type="match status" value="1"/>
</dbReference>
<feature type="compositionally biased region" description="Pro residues" evidence="1">
    <location>
        <begin position="380"/>
        <end position="391"/>
    </location>
</feature>
<dbReference type="SUPFAM" id="SSF103657">
    <property type="entry name" value="BAR/IMD domain-like"/>
    <property type="match status" value="1"/>
</dbReference>
<dbReference type="InterPro" id="IPR051492">
    <property type="entry name" value="Dynamin-Rho_GEF"/>
</dbReference>
<dbReference type="GO" id="GO:0005085">
    <property type="term" value="F:guanyl-nucleotide exchange factor activity"/>
    <property type="evidence" value="ECO:0007669"/>
    <property type="project" value="InterPro"/>
</dbReference>
<dbReference type="Gene3D" id="2.160.10.10">
    <property type="entry name" value="Hexapeptide repeat proteins"/>
    <property type="match status" value="1"/>
</dbReference>
<dbReference type="Gene3D" id="1.20.1270.60">
    <property type="entry name" value="Arfaptin homology (AH) domain/BAR domain"/>
    <property type="match status" value="1"/>
</dbReference>
<feature type="compositionally biased region" description="Low complexity" evidence="1">
    <location>
        <begin position="87"/>
        <end position="97"/>
    </location>
</feature>
<dbReference type="InterPro" id="IPR011004">
    <property type="entry name" value="Trimer_LpxA-like_sf"/>
</dbReference>
<feature type="region of interest" description="Disordered" evidence="1">
    <location>
        <begin position="52"/>
        <end position="141"/>
    </location>
</feature>